<feature type="domain" description="FtsX extracellular" evidence="12">
    <location>
        <begin position="51"/>
        <end position="142"/>
    </location>
</feature>
<dbReference type="PIRSF" id="PIRSF003097">
    <property type="entry name" value="FtsX"/>
    <property type="match status" value="1"/>
</dbReference>
<comment type="similarity">
    <text evidence="2">Belongs to the ABC-4 integral membrane protein family. FtsX subfamily.</text>
</comment>
<evidence type="ECO:0000256" key="4">
    <source>
        <dbReference type="ARBA" id="ARBA00022475"/>
    </source>
</evidence>
<feature type="transmembrane region" description="Helical" evidence="10">
    <location>
        <begin position="20"/>
        <end position="43"/>
    </location>
</feature>
<feature type="domain" description="ABC3 transporter permease C-terminal" evidence="11">
    <location>
        <begin position="166"/>
        <end position="242"/>
    </location>
</feature>
<dbReference type="Pfam" id="PF18075">
    <property type="entry name" value="FtsX_ECD"/>
    <property type="match status" value="1"/>
</dbReference>
<keyword evidence="6 10" id="KW-0812">Transmembrane</keyword>
<accession>A0A1F7GYW3</accession>
<dbReference type="Pfam" id="PF02687">
    <property type="entry name" value="FtsX"/>
    <property type="match status" value="1"/>
</dbReference>
<feature type="transmembrane region" description="Helical" evidence="10">
    <location>
        <begin position="215"/>
        <end position="236"/>
    </location>
</feature>
<keyword evidence="5" id="KW-0132">Cell division</keyword>
<sequence>MKDIFVSIKRAPYQSLGSFLILFFTLFLSLFFFNITSFFYGILSYVETRPQVIAYFDVQTKEKDILTIKEAIGKTGKTSSIKYVSQKEALQIYRQLNKDNPLLLEMVSANILPASLEVYAKKPVYLVEIAEFLQKQEGIDEVNFQKMIVDKLVTLTTILRRISTGLFIFLIFITIIVLITTTAFKISVKRDEIEVLQLIGASKWYIRKPFIMEGLFFGFSSGTIAFALFYLVFFYFQPFLSSYLTGLPKLGFYNLTNLNIYV</sequence>
<name>A0A1F7GYW3_9BACT</name>
<proteinExistence type="inferred from homology"/>
<dbReference type="GO" id="GO:0051301">
    <property type="term" value="P:cell division"/>
    <property type="evidence" value="ECO:0007669"/>
    <property type="project" value="UniProtKB-KW"/>
</dbReference>
<evidence type="ECO:0000256" key="5">
    <source>
        <dbReference type="ARBA" id="ARBA00022618"/>
    </source>
</evidence>
<keyword evidence="4" id="KW-1003">Cell membrane</keyword>
<evidence type="ECO:0000256" key="7">
    <source>
        <dbReference type="ARBA" id="ARBA00022989"/>
    </source>
</evidence>
<comment type="subcellular location">
    <subcellularLocation>
        <location evidence="1">Cell membrane</location>
        <topology evidence="1">Multi-pass membrane protein</topology>
    </subcellularLocation>
</comment>
<evidence type="ECO:0000256" key="3">
    <source>
        <dbReference type="ARBA" id="ARBA00021907"/>
    </source>
</evidence>
<keyword evidence="7 10" id="KW-1133">Transmembrane helix</keyword>
<feature type="non-terminal residue" evidence="13">
    <location>
        <position position="262"/>
    </location>
</feature>
<gene>
    <name evidence="13" type="ORF">A3C24_03060</name>
</gene>
<comment type="caution">
    <text evidence="13">The sequence shown here is derived from an EMBL/GenBank/DDBJ whole genome shotgun (WGS) entry which is preliminary data.</text>
</comment>
<evidence type="ECO:0000256" key="10">
    <source>
        <dbReference type="SAM" id="Phobius"/>
    </source>
</evidence>
<evidence type="ECO:0000256" key="2">
    <source>
        <dbReference type="ARBA" id="ARBA00007379"/>
    </source>
</evidence>
<evidence type="ECO:0000256" key="6">
    <source>
        <dbReference type="ARBA" id="ARBA00022692"/>
    </source>
</evidence>
<evidence type="ECO:0000259" key="12">
    <source>
        <dbReference type="Pfam" id="PF18075"/>
    </source>
</evidence>
<organism evidence="13 14">
    <name type="scientific">Candidatus Roizmanbacteria bacterium RIFCSPHIGHO2_02_FULL_37_24</name>
    <dbReference type="NCBI Taxonomy" id="1802037"/>
    <lineage>
        <taxon>Bacteria</taxon>
        <taxon>Candidatus Roizmaniibacteriota</taxon>
    </lineage>
</organism>
<evidence type="ECO:0000259" key="11">
    <source>
        <dbReference type="Pfam" id="PF02687"/>
    </source>
</evidence>
<evidence type="ECO:0000313" key="13">
    <source>
        <dbReference type="EMBL" id="OGK24043.1"/>
    </source>
</evidence>
<keyword evidence="9" id="KW-0131">Cell cycle</keyword>
<protein>
    <recommendedName>
        <fullName evidence="3">Cell division protein FtsX</fullName>
    </recommendedName>
</protein>
<evidence type="ECO:0000256" key="8">
    <source>
        <dbReference type="ARBA" id="ARBA00023136"/>
    </source>
</evidence>
<dbReference type="PANTHER" id="PTHR47755">
    <property type="entry name" value="CELL DIVISION PROTEIN FTSX"/>
    <property type="match status" value="1"/>
</dbReference>
<dbReference type="PANTHER" id="PTHR47755:SF1">
    <property type="entry name" value="CELL DIVISION PROTEIN FTSX"/>
    <property type="match status" value="1"/>
</dbReference>
<dbReference type="InterPro" id="IPR040690">
    <property type="entry name" value="FtsX_ECD"/>
</dbReference>
<evidence type="ECO:0000256" key="1">
    <source>
        <dbReference type="ARBA" id="ARBA00004651"/>
    </source>
</evidence>
<dbReference type="EMBL" id="MFZM01000013">
    <property type="protein sequence ID" value="OGK24043.1"/>
    <property type="molecule type" value="Genomic_DNA"/>
</dbReference>
<feature type="transmembrane region" description="Helical" evidence="10">
    <location>
        <begin position="162"/>
        <end position="184"/>
    </location>
</feature>
<dbReference type="Proteomes" id="UP000177159">
    <property type="component" value="Unassembled WGS sequence"/>
</dbReference>
<dbReference type="InterPro" id="IPR003838">
    <property type="entry name" value="ABC3_permease_C"/>
</dbReference>
<reference evidence="13 14" key="1">
    <citation type="journal article" date="2016" name="Nat. Commun.">
        <title>Thousands of microbial genomes shed light on interconnected biogeochemical processes in an aquifer system.</title>
        <authorList>
            <person name="Anantharaman K."/>
            <person name="Brown C.T."/>
            <person name="Hug L.A."/>
            <person name="Sharon I."/>
            <person name="Castelle C.J."/>
            <person name="Probst A.J."/>
            <person name="Thomas B.C."/>
            <person name="Singh A."/>
            <person name="Wilkins M.J."/>
            <person name="Karaoz U."/>
            <person name="Brodie E.L."/>
            <person name="Williams K.H."/>
            <person name="Hubbard S.S."/>
            <person name="Banfield J.F."/>
        </authorList>
    </citation>
    <scope>NUCLEOTIDE SEQUENCE [LARGE SCALE GENOMIC DNA]</scope>
</reference>
<dbReference type="InterPro" id="IPR004513">
    <property type="entry name" value="FtsX"/>
</dbReference>
<evidence type="ECO:0000256" key="9">
    <source>
        <dbReference type="ARBA" id="ARBA00023306"/>
    </source>
</evidence>
<keyword evidence="8 10" id="KW-0472">Membrane</keyword>
<dbReference type="Gene3D" id="3.30.70.3040">
    <property type="match status" value="1"/>
</dbReference>
<dbReference type="GO" id="GO:0005886">
    <property type="term" value="C:plasma membrane"/>
    <property type="evidence" value="ECO:0007669"/>
    <property type="project" value="UniProtKB-SubCell"/>
</dbReference>
<evidence type="ECO:0000313" key="14">
    <source>
        <dbReference type="Proteomes" id="UP000177159"/>
    </source>
</evidence>
<dbReference type="AlphaFoldDB" id="A0A1F7GYW3"/>